<organism evidence="1 2">
    <name type="scientific">Trichocoleus desertorum GB2-A4</name>
    <dbReference type="NCBI Taxonomy" id="2933944"/>
    <lineage>
        <taxon>Bacteria</taxon>
        <taxon>Bacillati</taxon>
        <taxon>Cyanobacteriota</taxon>
        <taxon>Cyanophyceae</taxon>
        <taxon>Leptolyngbyales</taxon>
        <taxon>Trichocoleusaceae</taxon>
        <taxon>Trichocoleus</taxon>
    </lineage>
</organism>
<accession>A0ABV0JDH3</accession>
<sequence>MGHWVKINYERNVYVVDLERVSAFAFTPNGRLSFYLPEGGTHMILNQQGHPEAFQQVMDYVEKSTGHTLP</sequence>
<evidence type="ECO:0000313" key="2">
    <source>
        <dbReference type="Proteomes" id="UP001464891"/>
    </source>
</evidence>
<reference evidence="1 2" key="1">
    <citation type="submission" date="2022-04" db="EMBL/GenBank/DDBJ databases">
        <title>Positive selection, recombination, and allopatry shape intraspecific diversity of widespread and dominant cyanobacteria.</title>
        <authorList>
            <person name="Wei J."/>
            <person name="Shu W."/>
            <person name="Hu C."/>
        </authorList>
    </citation>
    <scope>NUCLEOTIDE SEQUENCE [LARGE SCALE GENOMIC DNA]</scope>
    <source>
        <strain evidence="1 2">GB2-A4</strain>
    </source>
</reference>
<dbReference type="RefSeq" id="WP_190432812.1">
    <property type="nucleotide sequence ID" value="NZ_JAMPKM010000017.1"/>
</dbReference>
<proteinExistence type="predicted"/>
<comment type="caution">
    <text evidence="1">The sequence shown here is derived from an EMBL/GenBank/DDBJ whole genome shotgun (WGS) entry which is preliminary data.</text>
</comment>
<name>A0ABV0JDH3_9CYAN</name>
<evidence type="ECO:0000313" key="1">
    <source>
        <dbReference type="EMBL" id="MEP0819841.1"/>
    </source>
</evidence>
<dbReference type="Proteomes" id="UP001464891">
    <property type="component" value="Unassembled WGS sequence"/>
</dbReference>
<keyword evidence="2" id="KW-1185">Reference proteome</keyword>
<protein>
    <submittedName>
        <fullName evidence="1">Uncharacterized protein</fullName>
    </submittedName>
</protein>
<gene>
    <name evidence="1" type="ORF">NC998_22320</name>
</gene>
<dbReference type="EMBL" id="JAMPKM010000017">
    <property type="protein sequence ID" value="MEP0819841.1"/>
    <property type="molecule type" value="Genomic_DNA"/>
</dbReference>